<organism evidence="4 5">
    <name type="scientific">Natronomonas pharaonis (strain ATCC 35678 / DSM 2160 / CIP 103997 / JCM 8858 / NBRC 14720 / NCIMB 2260 / Gabara)</name>
    <name type="common">Halobacterium pharaonis</name>
    <dbReference type="NCBI Taxonomy" id="348780"/>
    <lineage>
        <taxon>Archaea</taxon>
        <taxon>Methanobacteriati</taxon>
        <taxon>Methanobacteriota</taxon>
        <taxon>Stenosarchaea group</taxon>
        <taxon>Halobacteria</taxon>
        <taxon>Halobacteriales</taxon>
        <taxon>Natronomonadaceae</taxon>
        <taxon>Natronomonas</taxon>
    </lineage>
</organism>
<dbReference type="InterPro" id="IPR051257">
    <property type="entry name" value="Diverse_CBS-Domain"/>
</dbReference>
<gene>
    <name evidence="4" type="primary">cbs7</name>
    <name evidence="4" type="ordered locus">NP_4548A</name>
</gene>
<dbReference type="EMBL" id="CR936257">
    <property type="protein sequence ID" value="CAI50365.2"/>
    <property type="molecule type" value="Genomic_DNA"/>
</dbReference>
<evidence type="ECO:0000313" key="5">
    <source>
        <dbReference type="Proteomes" id="UP000002698"/>
    </source>
</evidence>
<dbReference type="KEGG" id="nph:NP_4548A"/>
<dbReference type="PANTHER" id="PTHR43080">
    <property type="entry name" value="CBS DOMAIN-CONTAINING PROTEIN CBSX3, MITOCHONDRIAL"/>
    <property type="match status" value="1"/>
</dbReference>
<evidence type="ECO:0000313" key="4">
    <source>
        <dbReference type="EMBL" id="CAI50365.2"/>
    </source>
</evidence>
<evidence type="ECO:0000259" key="3">
    <source>
        <dbReference type="PROSITE" id="PS51371"/>
    </source>
</evidence>
<dbReference type="Proteomes" id="UP000002698">
    <property type="component" value="Chromosome"/>
</dbReference>
<feature type="domain" description="CBS" evidence="3">
    <location>
        <begin position="10"/>
        <end position="66"/>
    </location>
</feature>
<accession>A0A1U7EYQ7</accession>
<name>A0A1U7EYQ7_NATPD</name>
<dbReference type="Pfam" id="PF00571">
    <property type="entry name" value="CBS"/>
    <property type="match status" value="2"/>
</dbReference>
<dbReference type="InterPro" id="IPR046342">
    <property type="entry name" value="CBS_dom_sf"/>
</dbReference>
<dbReference type="CDD" id="cd09836">
    <property type="entry name" value="CBS_pair_arch"/>
    <property type="match status" value="1"/>
</dbReference>
<dbReference type="OrthoDB" id="8919at2157"/>
<evidence type="ECO:0000256" key="1">
    <source>
        <dbReference type="ARBA" id="ARBA00023122"/>
    </source>
</evidence>
<keyword evidence="1 2" id="KW-0129">CBS domain</keyword>
<dbReference type="STRING" id="348780.NP_4548A"/>
<dbReference type="GeneID" id="3702585"/>
<keyword evidence="5" id="KW-1185">Reference proteome</keyword>
<evidence type="ECO:0000256" key="2">
    <source>
        <dbReference type="PROSITE-ProRule" id="PRU00703"/>
    </source>
</evidence>
<reference evidence="4 5" key="1">
    <citation type="journal article" date="2005" name="Genome Res.">
        <title>Living with two extremes: conclusions from the genome sequence of Natronomonas pharaonis.</title>
        <authorList>
            <person name="Falb M."/>
            <person name="Pfeiffer F."/>
            <person name="Palm P."/>
            <person name="Rodewald K."/>
            <person name="Hickmann V."/>
            <person name="Tittor J."/>
            <person name="Oesterhelt D."/>
        </authorList>
    </citation>
    <scope>NUCLEOTIDE SEQUENCE [LARGE SCALE GENOMIC DNA]</scope>
    <source>
        <strain evidence="5">ATCC 35678 / DSM 2160 / CIP 103997 / JCM 8858 / NBRC 14720 / NCIMB 2260 / Gabara</strain>
    </source>
</reference>
<dbReference type="InterPro" id="IPR000644">
    <property type="entry name" value="CBS_dom"/>
</dbReference>
<proteinExistence type="predicted"/>
<protein>
    <submittedName>
        <fullName evidence="4">CBS domain protein</fullName>
    </submittedName>
</protein>
<dbReference type="eggNOG" id="arCOG00606">
    <property type="taxonomic scope" value="Archaea"/>
</dbReference>
<dbReference type="SMART" id="SM00116">
    <property type="entry name" value="CBS"/>
    <property type="match status" value="2"/>
</dbReference>
<dbReference type="SUPFAM" id="SSF54631">
    <property type="entry name" value="CBS-domain pair"/>
    <property type="match status" value="1"/>
</dbReference>
<dbReference type="PANTHER" id="PTHR43080:SF2">
    <property type="entry name" value="CBS DOMAIN-CONTAINING PROTEIN"/>
    <property type="match status" value="1"/>
</dbReference>
<dbReference type="PROSITE" id="PS51371">
    <property type="entry name" value="CBS"/>
    <property type="match status" value="2"/>
</dbReference>
<dbReference type="AlphaFoldDB" id="A0A1U7EYQ7"/>
<sequence length="134" mass="14409">MEDIFVGRIMSSPVATTQPETPIQEAAQTMLDQSINSLIIVGEDGHPEGILTSTDLVHVVADQTPIDDSRVEEYMNQVDTVTTANTSIQEAADTMMARGTHHLPVVEDEAGLIGILTTTDLTAYLSDNWAPSPS</sequence>
<dbReference type="HOGENOM" id="CLU_040681_12_2_2"/>
<feature type="domain" description="CBS" evidence="3">
    <location>
        <begin position="75"/>
        <end position="132"/>
    </location>
</feature>
<dbReference type="RefSeq" id="WP_049939683.1">
    <property type="nucleotide sequence ID" value="NC_007426.1"/>
</dbReference>
<dbReference type="Gene3D" id="3.10.580.10">
    <property type="entry name" value="CBS-domain"/>
    <property type="match status" value="1"/>
</dbReference>
<dbReference type="EnsemblBacteria" id="CAI50365">
    <property type="protein sequence ID" value="CAI50365"/>
    <property type="gene ID" value="NP_4548A"/>
</dbReference>